<organism evidence="1 2">
    <name type="scientific">Planktothrix tepida PCC 9214</name>
    <dbReference type="NCBI Taxonomy" id="671072"/>
    <lineage>
        <taxon>Bacteria</taxon>
        <taxon>Bacillati</taxon>
        <taxon>Cyanobacteriota</taxon>
        <taxon>Cyanophyceae</taxon>
        <taxon>Oscillatoriophycideae</taxon>
        <taxon>Oscillatoriales</taxon>
        <taxon>Microcoleaceae</taxon>
        <taxon>Planktothrix</taxon>
    </lineage>
</organism>
<dbReference type="OrthoDB" id="531808at2"/>
<evidence type="ECO:0000313" key="1">
    <source>
        <dbReference type="EMBL" id="CUR31725.1"/>
    </source>
</evidence>
<dbReference type="STRING" id="671072.PL9214291318"/>
<reference evidence="2" key="1">
    <citation type="submission" date="2015-10" db="EMBL/GenBank/DDBJ databases">
        <authorList>
            <person name="Regsiter A."/>
            <person name="william w."/>
        </authorList>
    </citation>
    <scope>NUCLEOTIDE SEQUENCE [LARGE SCALE GENOMIC DNA]</scope>
</reference>
<accession>A0A1J1LGM3</accession>
<dbReference type="AlphaFoldDB" id="A0A1J1LGM3"/>
<sequence>MTNQNAWMSESVQDFFSNLNWLGTPSRVLQNGHSPTSSQMNLTLSVSDFFQGIDWEGVPQVGVMPISSSSSTPVSLDDPDVTIEDLMGLF</sequence>
<protein>
    <submittedName>
        <fullName evidence="1">Uncharacterized protein</fullName>
    </submittedName>
</protein>
<dbReference type="RefSeq" id="WP_072718523.1">
    <property type="nucleotide sequence ID" value="NZ_LN889782.1"/>
</dbReference>
<gene>
    <name evidence="1" type="ORF">PL9214291318</name>
</gene>
<proteinExistence type="predicted"/>
<keyword evidence="2" id="KW-1185">Reference proteome</keyword>
<name>A0A1J1LGM3_9CYAN</name>
<dbReference type="Proteomes" id="UP000184315">
    <property type="component" value="Unassembled WGS sequence"/>
</dbReference>
<evidence type="ECO:0000313" key="2">
    <source>
        <dbReference type="Proteomes" id="UP000184315"/>
    </source>
</evidence>
<dbReference type="EMBL" id="CZDF01000132">
    <property type="protein sequence ID" value="CUR31725.1"/>
    <property type="molecule type" value="Genomic_DNA"/>
</dbReference>